<dbReference type="EMBL" id="SJCY01000012">
    <property type="protein sequence ID" value="TDG35196.1"/>
    <property type="molecule type" value="Genomic_DNA"/>
</dbReference>
<evidence type="ECO:0000313" key="1">
    <source>
        <dbReference type="EMBL" id="TDG35196.1"/>
    </source>
</evidence>
<dbReference type="OrthoDB" id="292264at2"/>
<evidence type="ECO:0000313" key="2">
    <source>
        <dbReference type="Proteomes" id="UP000295668"/>
    </source>
</evidence>
<proteinExistence type="predicted"/>
<sequence length="367" mass="41671">MKSSKWKTLGKDVIGAGNAGGIGIISLALNKLSPDVLRWMYAITTQNYTNEHHEMRVTNTDQVSIVTSFPTDTYKFHLKVMNDGHEWQMNADPNGQHKLFTYKDSKIIDAQYLSTDLANFPKYQGFLEIASDGFLVSGYGGGWQTATYTFQTQTWKTNWISGAGHCAQVRYRGKTIAVMVSNTQTGIYTEGDVSRTDNYKTVFPMKLLKSMPTPQSKSGDLVYSVTYGKSFYMAMEDGNSIRLFKLDLETLDFVLVQDITLSARLESGTQQMFYDQTVLDNNNQIAVDETGNIYVNERNNQKYSIRKFLVTGGSEVVLKTEEMKDQAAILSIRYFNGKLYAGVFFRELDQSINTDYFQHYLQLVRQL</sequence>
<accession>A0A4R5MIK1</accession>
<gene>
    <name evidence="1" type="ORF">EZJ43_14960</name>
</gene>
<comment type="caution">
    <text evidence="1">The sequence shown here is derived from an EMBL/GenBank/DDBJ whole genome shotgun (WGS) entry which is preliminary data.</text>
</comment>
<keyword evidence="2" id="KW-1185">Reference proteome</keyword>
<organism evidence="1 2">
    <name type="scientific">Pedobacter changchengzhani</name>
    <dbReference type="NCBI Taxonomy" id="2529274"/>
    <lineage>
        <taxon>Bacteria</taxon>
        <taxon>Pseudomonadati</taxon>
        <taxon>Bacteroidota</taxon>
        <taxon>Sphingobacteriia</taxon>
        <taxon>Sphingobacteriales</taxon>
        <taxon>Sphingobacteriaceae</taxon>
        <taxon>Pedobacter</taxon>
    </lineage>
</organism>
<dbReference type="AlphaFoldDB" id="A0A4R5MIK1"/>
<dbReference type="RefSeq" id="WP_133263522.1">
    <property type="nucleotide sequence ID" value="NZ_SJCY01000012.1"/>
</dbReference>
<protein>
    <submittedName>
        <fullName evidence="1">Uncharacterized protein</fullName>
    </submittedName>
</protein>
<dbReference type="SUPFAM" id="SSF63825">
    <property type="entry name" value="YWTD domain"/>
    <property type="match status" value="1"/>
</dbReference>
<dbReference type="Proteomes" id="UP000295668">
    <property type="component" value="Unassembled WGS sequence"/>
</dbReference>
<reference evidence="1 2" key="1">
    <citation type="submission" date="2019-02" db="EMBL/GenBank/DDBJ databases">
        <title>Pedobacter sp. nov., a novel speices isolated from soil of pinguins habitat in Antarcitica.</title>
        <authorList>
            <person name="He R.-H."/>
        </authorList>
    </citation>
    <scope>NUCLEOTIDE SEQUENCE [LARGE SCALE GENOMIC DNA]</scope>
    <source>
        <strain evidence="1 2">E01020</strain>
    </source>
</reference>
<name>A0A4R5MIK1_9SPHI</name>